<evidence type="ECO:0000313" key="3">
    <source>
        <dbReference type="Proteomes" id="UP000282613"/>
    </source>
</evidence>
<keyword evidence="3" id="KW-1185">Reference proteome</keyword>
<dbReference type="EMBL" id="UYRS01018766">
    <property type="protein sequence ID" value="VDK39957.1"/>
    <property type="molecule type" value="Genomic_DNA"/>
</dbReference>
<dbReference type="Proteomes" id="UP000282613">
    <property type="component" value="Unassembled WGS sequence"/>
</dbReference>
<reference evidence="2 3" key="2">
    <citation type="submission" date="2018-11" db="EMBL/GenBank/DDBJ databases">
        <authorList>
            <consortium name="Pathogen Informatics"/>
        </authorList>
    </citation>
    <scope>NUCLEOTIDE SEQUENCE [LARGE SCALE GENOMIC DNA]</scope>
</reference>
<dbReference type="WBParaSite" id="TASK_0000829501-mRNA-1">
    <property type="protein sequence ID" value="TASK_0000829501-mRNA-1"/>
    <property type="gene ID" value="TASK_0000829501"/>
</dbReference>
<name>A0A0R3WC78_TAEAS</name>
<dbReference type="AlphaFoldDB" id="A0A0R3WC78"/>
<sequence length="208" mass="23576">MSPPERVADSYEGNVMKQEPATPRGQHPGFILLSVKHEKIRNTQPVVRAVSGGYKATTLPQRKISRKRYRKVTPSSHTSDSTRALDFDLLSTGDASLLESIAKERSPTSSRFRVTRIADSSSWWIPENPEMYICVHDLRTSSLPDFVTRQHQKVLDSLSIDAANYGDCSRDFWNCLEPDYLQHVNRGNFGVRTTPSVGSKREFIFTRC</sequence>
<accession>A0A0R3WC78</accession>
<evidence type="ECO:0000313" key="2">
    <source>
        <dbReference type="EMBL" id="VDK39957.1"/>
    </source>
</evidence>
<evidence type="ECO:0000256" key="1">
    <source>
        <dbReference type="SAM" id="MobiDB-lite"/>
    </source>
</evidence>
<organism evidence="4">
    <name type="scientific">Taenia asiatica</name>
    <name type="common">Asian tapeworm</name>
    <dbReference type="NCBI Taxonomy" id="60517"/>
    <lineage>
        <taxon>Eukaryota</taxon>
        <taxon>Metazoa</taxon>
        <taxon>Spiralia</taxon>
        <taxon>Lophotrochozoa</taxon>
        <taxon>Platyhelminthes</taxon>
        <taxon>Cestoda</taxon>
        <taxon>Eucestoda</taxon>
        <taxon>Cyclophyllidea</taxon>
        <taxon>Taeniidae</taxon>
        <taxon>Taenia</taxon>
    </lineage>
</organism>
<reference evidence="4" key="1">
    <citation type="submission" date="2017-02" db="UniProtKB">
        <authorList>
            <consortium name="WormBaseParasite"/>
        </authorList>
    </citation>
    <scope>IDENTIFICATION</scope>
</reference>
<protein>
    <submittedName>
        <fullName evidence="2 4">Uncharacterized protein</fullName>
    </submittedName>
</protein>
<evidence type="ECO:0000313" key="4">
    <source>
        <dbReference type="WBParaSite" id="TASK_0000829501-mRNA-1"/>
    </source>
</evidence>
<proteinExistence type="predicted"/>
<gene>
    <name evidence="2" type="ORF">TASK_LOCUS8296</name>
</gene>
<feature type="region of interest" description="Disordered" evidence="1">
    <location>
        <begin position="1"/>
        <end position="27"/>
    </location>
</feature>
<dbReference type="OrthoDB" id="6266852at2759"/>